<comment type="caution">
    <text evidence="2">The sequence shown here is derived from an EMBL/GenBank/DDBJ whole genome shotgun (WGS) entry which is preliminary data.</text>
</comment>
<protein>
    <submittedName>
        <fullName evidence="2">Uncharacterized protein</fullName>
    </submittedName>
</protein>
<feature type="compositionally biased region" description="Pro residues" evidence="1">
    <location>
        <begin position="104"/>
        <end position="119"/>
    </location>
</feature>
<gene>
    <name evidence="2" type="ORF">TR51_30270</name>
</gene>
<dbReference type="EMBL" id="JXZB01000004">
    <property type="protein sequence ID" value="KIQ63079.1"/>
    <property type="molecule type" value="Genomic_DNA"/>
</dbReference>
<organism evidence="2 3">
    <name type="scientific">Kitasatospora griseola</name>
    <name type="common">Streptomyces griseolosporeus</name>
    <dbReference type="NCBI Taxonomy" id="2064"/>
    <lineage>
        <taxon>Bacteria</taxon>
        <taxon>Bacillati</taxon>
        <taxon>Actinomycetota</taxon>
        <taxon>Actinomycetes</taxon>
        <taxon>Kitasatosporales</taxon>
        <taxon>Streptomycetaceae</taxon>
        <taxon>Kitasatospora</taxon>
    </lineage>
</organism>
<keyword evidence="3" id="KW-1185">Reference proteome</keyword>
<feature type="region of interest" description="Disordered" evidence="1">
    <location>
        <begin position="87"/>
        <end position="129"/>
    </location>
</feature>
<evidence type="ECO:0000256" key="1">
    <source>
        <dbReference type="SAM" id="MobiDB-lite"/>
    </source>
</evidence>
<feature type="compositionally biased region" description="Low complexity" evidence="1">
    <location>
        <begin position="11"/>
        <end position="26"/>
    </location>
</feature>
<accession>A0A0D0PKL9</accession>
<reference evidence="2 3" key="1">
    <citation type="submission" date="2015-02" db="EMBL/GenBank/DDBJ databases">
        <title>Draft genome sequence of Kitasatospora griseola MF730-N6, a bafilomycin, terpentecin and satosporin producer.</title>
        <authorList>
            <person name="Arens J.C."/>
            <person name="Haltli B."/>
            <person name="Kerr R.G."/>
        </authorList>
    </citation>
    <scope>NUCLEOTIDE SEQUENCE [LARGE SCALE GENOMIC DNA]</scope>
    <source>
        <strain evidence="2 3">MF730-N6</strain>
    </source>
</reference>
<name>A0A0D0PKL9_KITGR</name>
<sequence>MSVSEPTPGQEPAAEPADRPAATEPTPSAPAPADPEQTVVEQPAADRGLPRAAGVALSVAVLLAVTATSAAVTVAVGKPDRAAHVAAAPAPATSASASASASPSPSPTPTPTPPPPPRPASTLQGSVSDGKHSGDLRYFLLPVPDNADPYGSPDGAMLSTDDLQAQYNDSVDIKEVLDSWGFKDAAGRTYRLRDGKTEVRSELKRFGRTDRAQGFADHSSYSSDSFDIDGVSNAKGYIFKPKQQAYTGALIGIGVVGDVVYEITVEVQGDPDKALLFDAMKRERDRLTNG</sequence>
<dbReference type="RefSeq" id="WP_043915425.1">
    <property type="nucleotide sequence ID" value="NZ_JXZB01000004.1"/>
</dbReference>
<feature type="compositionally biased region" description="Low complexity" evidence="1">
    <location>
        <begin position="87"/>
        <end position="103"/>
    </location>
</feature>
<dbReference type="AlphaFoldDB" id="A0A0D0PKL9"/>
<proteinExistence type="predicted"/>
<dbReference type="PATRIC" id="fig|2064.6.peg.6425"/>
<feature type="region of interest" description="Disordered" evidence="1">
    <location>
        <begin position="1"/>
        <end position="46"/>
    </location>
</feature>
<evidence type="ECO:0000313" key="2">
    <source>
        <dbReference type="EMBL" id="KIQ63079.1"/>
    </source>
</evidence>
<evidence type="ECO:0000313" key="3">
    <source>
        <dbReference type="Proteomes" id="UP000032066"/>
    </source>
</evidence>
<dbReference type="OrthoDB" id="3870190at2"/>
<dbReference type="STRING" id="2064.TR51_30270"/>
<dbReference type="Proteomes" id="UP000032066">
    <property type="component" value="Unassembled WGS sequence"/>
</dbReference>